<proteinExistence type="inferred from homology"/>
<dbReference type="EMBL" id="CATQJA010002710">
    <property type="protein sequence ID" value="CAJ0587484.1"/>
    <property type="molecule type" value="Genomic_DNA"/>
</dbReference>
<dbReference type="GO" id="GO:0016301">
    <property type="term" value="F:kinase activity"/>
    <property type="evidence" value="ECO:0007669"/>
    <property type="project" value="UniProtKB-KW"/>
</dbReference>
<keyword evidence="8" id="KW-0479">Metal-binding</keyword>
<feature type="non-terminal residue" evidence="19">
    <location>
        <position position="520"/>
    </location>
</feature>
<accession>A0AA36DH05</accession>
<sequence length="520" mass="56438">MARERKSTIAEFEVHAVSHLAHVCNLDIRHDVAPVRNTGIICTIGPACGTVEKLRELMKNGMNIARLNFSHGSHESHAETIRLVREAANSFDPPMVIAIALDTKGPEIRTGMLQAGTRAEVELITGHSIRLTTEQHFENSGTSTCLYVDYENLPNVVKKGSRIYIDDGLLSLIVEETEGKAVVCTVENGGMLGCRKGVNLPGTNVDLPAVTEKDKADLRFGVEQNVDMVFASFVRDGAGVQEIREVLGEDGAHIKIVSKIESEEGVLNADSIIAYSDGIMVARGDLGIEIPAEKVFLAQKMLIAKCNAAGKPVICATQMLESMVSKPRATRAECSDVANAVLDGADCVMLSGETAKGQYPVETVQMMHAICKEAEKAFYHTKFFEEILIATKKPTDKTHTTAIAAVQAVVSSHADAILLLTTTGQTARLVSRYRPAVPIVSISRSAQTARQLHLYRGVFPIHFETDRDAVWDVDVENRIAHGIEIGKQKGFIRSGSTLVIITGWHRGSGYTNTLRVVTAA</sequence>
<dbReference type="GO" id="GO:0030955">
    <property type="term" value="F:potassium ion binding"/>
    <property type="evidence" value="ECO:0007669"/>
    <property type="project" value="InterPro"/>
</dbReference>
<dbReference type="NCBIfam" id="NF004978">
    <property type="entry name" value="PRK06354.1"/>
    <property type="match status" value="1"/>
</dbReference>
<evidence type="ECO:0000256" key="15">
    <source>
        <dbReference type="ARBA" id="ARBA00048967"/>
    </source>
</evidence>
<dbReference type="InterPro" id="IPR036918">
    <property type="entry name" value="Pyrv_Knase_C_sf"/>
</dbReference>
<comment type="similarity">
    <text evidence="4 16">Belongs to the pyruvate kinase family.</text>
</comment>
<keyword evidence="13 16" id="KW-0324">Glycolysis</keyword>
<dbReference type="Gene3D" id="3.40.1380.20">
    <property type="entry name" value="Pyruvate kinase, C-terminal domain"/>
    <property type="match status" value="1"/>
</dbReference>
<name>A0AA36DH05_9BILA</name>
<dbReference type="GO" id="GO:0005524">
    <property type="term" value="F:ATP binding"/>
    <property type="evidence" value="ECO:0007669"/>
    <property type="project" value="UniProtKB-KW"/>
</dbReference>
<evidence type="ECO:0000259" key="17">
    <source>
        <dbReference type="Pfam" id="PF00224"/>
    </source>
</evidence>
<comment type="catalytic activity">
    <reaction evidence="15">
        <text>pyruvate + ATP = phosphoenolpyruvate + ADP + H(+)</text>
        <dbReference type="Rhea" id="RHEA:18157"/>
        <dbReference type="ChEBI" id="CHEBI:15361"/>
        <dbReference type="ChEBI" id="CHEBI:15378"/>
        <dbReference type="ChEBI" id="CHEBI:30616"/>
        <dbReference type="ChEBI" id="CHEBI:58702"/>
        <dbReference type="ChEBI" id="CHEBI:456216"/>
        <dbReference type="EC" id="2.7.1.40"/>
    </reaction>
    <physiologicalReaction direction="right-to-left" evidence="15">
        <dbReference type="Rhea" id="RHEA:18159"/>
    </physiologicalReaction>
</comment>
<evidence type="ECO:0000256" key="11">
    <source>
        <dbReference type="ARBA" id="ARBA00022840"/>
    </source>
</evidence>
<evidence type="ECO:0000256" key="5">
    <source>
        <dbReference type="ARBA" id="ARBA00011881"/>
    </source>
</evidence>
<dbReference type="Gene3D" id="3.20.20.60">
    <property type="entry name" value="Phosphoenolpyruvate-binding domains"/>
    <property type="match status" value="1"/>
</dbReference>
<protein>
    <recommendedName>
        <fullName evidence="6 16">Pyruvate kinase</fullName>
        <ecNumber evidence="6 16">2.7.1.40</ecNumber>
    </recommendedName>
</protein>
<dbReference type="InterPro" id="IPR015793">
    <property type="entry name" value="Pyrv_Knase_brl"/>
</dbReference>
<dbReference type="PANTHER" id="PTHR11817">
    <property type="entry name" value="PYRUVATE KINASE"/>
    <property type="match status" value="1"/>
</dbReference>
<keyword evidence="14" id="KW-0670">Pyruvate</keyword>
<evidence type="ECO:0000313" key="20">
    <source>
        <dbReference type="Proteomes" id="UP001177023"/>
    </source>
</evidence>
<dbReference type="SUPFAM" id="SSF51621">
    <property type="entry name" value="Phosphoenolpyruvate/pyruvate domain"/>
    <property type="match status" value="1"/>
</dbReference>
<keyword evidence="9" id="KW-0547">Nucleotide-binding</keyword>
<evidence type="ECO:0000256" key="3">
    <source>
        <dbReference type="ARBA" id="ARBA00004997"/>
    </source>
</evidence>
<comment type="subunit">
    <text evidence="5">Homotetramer.</text>
</comment>
<dbReference type="FunFam" id="3.40.1380.20:FF:000001">
    <property type="entry name" value="Pyruvate kinase"/>
    <property type="match status" value="1"/>
</dbReference>
<dbReference type="PRINTS" id="PR01050">
    <property type="entry name" value="PYRUVTKNASE"/>
</dbReference>
<dbReference type="GO" id="GO:0000287">
    <property type="term" value="F:magnesium ion binding"/>
    <property type="evidence" value="ECO:0007669"/>
    <property type="project" value="InterPro"/>
</dbReference>
<evidence type="ECO:0000259" key="18">
    <source>
        <dbReference type="Pfam" id="PF02887"/>
    </source>
</evidence>
<keyword evidence="10 16" id="KW-0418">Kinase</keyword>
<dbReference type="CDD" id="cd00288">
    <property type="entry name" value="Pyruvate_Kinase"/>
    <property type="match status" value="1"/>
</dbReference>
<dbReference type="Pfam" id="PF00224">
    <property type="entry name" value="PK"/>
    <property type="match status" value="1"/>
</dbReference>
<dbReference type="GO" id="GO:0006950">
    <property type="term" value="P:response to stress"/>
    <property type="evidence" value="ECO:0007669"/>
    <property type="project" value="UniProtKB-ARBA"/>
</dbReference>
<gene>
    <name evidence="19" type="ORF">MSPICULIGERA_LOCUS25450</name>
</gene>
<dbReference type="InterPro" id="IPR011037">
    <property type="entry name" value="Pyrv_Knase-like_insert_dom_sf"/>
</dbReference>
<keyword evidence="7 16" id="KW-0808">Transferase</keyword>
<evidence type="ECO:0000256" key="2">
    <source>
        <dbReference type="ARBA" id="ARBA00001958"/>
    </source>
</evidence>
<keyword evidence="11" id="KW-0067">ATP-binding</keyword>
<dbReference type="InterPro" id="IPR015795">
    <property type="entry name" value="Pyrv_Knase_C"/>
</dbReference>
<comment type="cofactor">
    <cofactor evidence="2">
        <name>K(+)</name>
        <dbReference type="ChEBI" id="CHEBI:29103"/>
    </cofactor>
</comment>
<dbReference type="InterPro" id="IPR015806">
    <property type="entry name" value="Pyrv_Knase_insert_dom_sf"/>
</dbReference>
<organism evidence="19 20">
    <name type="scientific">Mesorhabditis spiculigera</name>
    <dbReference type="NCBI Taxonomy" id="96644"/>
    <lineage>
        <taxon>Eukaryota</taxon>
        <taxon>Metazoa</taxon>
        <taxon>Ecdysozoa</taxon>
        <taxon>Nematoda</taxon>
        <taxon>Chromadorea</taxon>
        <taxon>Rhabditida</taxon>
        <taxon>Rhabditina</taxon>
        <taxon>Rhabditomorpha</taxon>
        <taxon>Rhabditoidea</taxon>
        <taxon>Rhabditidae</taxon>
        <taxon>Mesorhabditinae</taxon>
        <taxon>Mesorhabditis</taxon>
    </lineage>
</organism>
<dbReference type="SUPFAM" id="SSF50800">
    <property type="entry name" value="PK beta-barrel domain-like"/>
    <property type="match status" value="1"/>
</dbReference>
<dbReference type="SUPFAM" id="SSF52935">
    <property type="entry name" value="PK C-terminal domain-like"/>
    <property type="match status" value="1"/>
</dbReference>
<evidence type="ECO:0000256" key="6">
    <source>
        <dbReference type="ARBA" id="ARBA00012142"/>
    </source>
</evidence>
<dbReference type="InterPro" id="IPR015813">
    <property type="entry name" value="Pyrv/PenolPyrv_kinase-like_dom"/>
</dbReference>
<evidence type="ECO:0000256" key="1">
    <source>
        <dbReference type="ARBA" id="ARBA00001946"/>
    </source>
</evidence>
<evidence type="ECO:0000256" key="16">
    <source>
        <dbReference type="RuleBase" id="RU000504"/>
    </source>
</evidence>
<dbReference type="InterPro" id="IPR001697">
    <property type="entry name" value="Pyr_Knase"/>
</dbReference>
<comment type="cofactor">
    <cofactor evidence="1">
        <name>Mg(2+)</name>
        <dbReference type="ChEBI" id="CHEBI:18420"/>
    </cofactor>
</comment>
<feature type="domain" description="Pyruvate kinase barrel" evidence="17">
    <location>
        <begin position="36"/>
        <end position="364"/>
    </location>
</feature>
<dbReference type="Pfam" id="PF02887">
    <property type="entry name" value="PK_C"/>
    <property type="match status" value="1"/>
</dbReference>
<dbReference type="AlphaFoldDB" id="A0AA36DH05"/>
<dbReference type="PROSITE" id="PS00110">
    <property type="entry name" value="PYRUVATE_KINASE"/>
    <property type="match status" value="1"/>
</dbReference>
<dbReference type="Proteomes" id="UP001177023">
    <property type="component" value="Unassembled WGS sequence"/>
</dbReference>
<dbReference type="InterPro" id="IPR018209">
    <property type="entry name" value="Pyrv_Knase_AS"/>
</dbReference>
<evidence type="ECO:0000256" key="12">
    <source>
        <dbReference type="ARBA" id="ARBA00022842"/>
    </source>
</evidence>
<dbReference type="NCBIfam" id="NF004491">
    <property type="entry name" value="PRK05826.1"/>
    <property type="match status" value="1"/>
</dbReference>
<dbReference type="InterPro" id="IPR040442">
    <property type="entry name" value="Pyrv_kinase-like_dom_sf"/>
</dbReference>
<reference evidence="19" key="1">
    <citation type="submission" date="2023-06" db="EMBL/GenBank/DDBJ databases">
        <authorList>
            <person name="Delattre M."/>
        </authorList>
    </citation>
    <scope>NUCLEOTIDE SEQUENCE</scope>
    <source>
        <strain evidence="19">AF72</strain>
    </source>
</reference>
<dbReference type="FunFam" id="3.20.20.60:FF:000001">
    <property type="entry name" value="Pyruvate kinase"/>
    <property type="match status" value="1"/>
</dbReference>
<evidence type="ECO:0000256" key="14">
    <source>
        <dbReference type="ARBA" id="ARBA00023317"/>
    </source>
</evidence>
<dbReference type="EC" id="2.7.1.40" evidence="6 16"/>
<evidence type="ECO:0000256" key="10">
    <source>
        <dbReference type="ARBA" id="ARBA00022777"/>
    </source>
</evidence>
<evidence type="ECO:0000256" key="9">
    <source>
        <dbReference type="ARBA" id="ARBA00022741"/>
    </source>
</evidence>
<evidence type="ECO:0000313" key="19">
    <source>
        <dbReference type="EMBL" id="CAJ0587484.1"/>
    </source>
</evidence>
<keyword evidence="12 16" id="KW-0460">Magnesium</keyword>
<dbReference type="GO" id="GO:0004743">
    <property type="term" value="F:pyruvate kinase activity"/>
    <property type="evidence" value="ECO:0007669"/>
    <property type="project" value="UniProtKB-EC"/>
</dbReference>
<keyword evidence="20" id="KW-1185">Reference proteome</keyword>
<evidence type="ECO:0000256" key="4">
    <source>
        <dbReference type="ARBA" id="ARBA00008663"/>
    </source>
</evidence>
<comment type="caution">
    <text evidence="19">The sequence shown here is derived from an EMBL/GenBank/DDBJ whole genome shotgun (WGS) entry which is preliminary data.</text>
</comment>
<evidence type="ECO:0000256" key="7">
    <source>
        <dbReference type="ARBA" id="ARBA00022679"/>
    </source>
</evidence>
<dbReference type="FunFam" id="2.40.33.10:FF:000001">
    <property type="entry name" value="Pyruvate kinase"/>
    <property type="match status" value="1"/>
</dbReference>
<evidence type="ECO:0000256" key="13">
    <source>
        <dbReference type="ARBA" id="ARBA00023152"/>
    </source>
</evidence>
<comment type="pathway">
    <text evidence="3 16">Carbohydrate degradation; glycolysis; pyruvate from D-glyceraldehyde 3-phosphate: step 5/5.</text>
</comment>
<feature type="domain" description="Pyruvate kinase C-terminal" evidence="18">
    <location>
        <begin position="400"/>
        <end position="517"/>
    </location>
</feature>
<evidence type="ECO:0000256" key="8">
    <source>
        <dbReference type="ARBA" id="ARBA00022723"/>
    </source>
</evidence>
<dbReference type="NCBIfam" id="TIGR01064">
    <property type="entry name" value="pyruv_kin"/>
    <property type="match status" value="1"/>
</dbReference>
<dbReference type="Gene3D" id="2.40.33.10">
    <property type="entry name" value="PK beta-barrel domain-like"/>
    <property type="match status" value="1"/>
</dbReference>